<feature type="domain" description="EIF2B subunit epsilon/gamma LbH" evidence="11">
    <location>
        <begin position="343"/>
        <end position="403"/>
    </location>
</feature>
<comment type="caution">
    <text evidence="12">The sequence shown here is derived from an EMBL/GenBank/DDBJ whole genome shotgun (WGS) entry which is preliminary data.</text>
</comment>
<dbReference type="InterPro" id="IPR029044">
    <property type="entry name" value="Nucleotide-diphossugar_trans"/>
</dbReference>
<dbReference type="Gene3D" id="3.90.550.10">
    <property type="entry name" value="Spore Coat Polysaccharide Biosynthesis Protein SpsA, Chain A"/>
    <property type="match status" value="1"/>
</dbReference>
<dbReference type="OMA" id="NCVINPK"/>
<dbReference type="InParanoid" id="A0A0V0QSD7"/>
<evidence type="ECO:0000259" key="11">
    <source>
        <dbReference type="Pfam" id="PF25084"/>
    </source>
</evidence>
<comment type="subunit">
    <text evidence="9">Component of the translation initiation factor 2B (eIF2B) complex which is a heterodecamer of two sets of five different subunits: alpha, beta, gamma, delta and epsilon. Subunits alpha, beta and delta comprise a regulatory subcomplex and subunits epsilon and gamma comprise a catalytic subcomplex. Within the complex, the hexameric regulatory complex resides at the center, with the two heterodimeric catalytic subcomplexes bound on opposite sides.</text>
</comment>
<keyword evidence="3" id="KW-0963">Cytoplasm</keyword>
<keyword evidence="4" id="KW-0396">Initiation factor</keyword>
<dbReference type="InterPro" id="IPR005835">
    <property type="entry name" value="NTP_transferase_dom"/>
</dbReference>
<evidence type="ECO:0000313" key="13">
    <source>
        <dbReference type="Proteomes" id="UP000054937"/>
    </source>
</evidence>
<dbReference type="Pfam" id="PF00483">
    <property type="entry name" value="NTP_transferase"/>
    <property type="match status" value="1"/>
</dbReference>
<dbReference type="OrthoDB" id="10250549at2759"/>
<dbReference type="GO" id="GO:0005085">
    <property type="term" value="F:guanyl-nucleotide exchange factor activity"/>
    <property type="evidence" value="ECO:0007669"/>
    <property type="project" value="TreeGrafter"/>
</dbReference>
<dbReference type="EMBL" id="LDAU01000110">
    <property type="protein sequence ID" value="KRX05180.1"/>
    <property type="molecule type" value="Genomic_DNA"/>
</dbReference>
<evidence type="ECO:0000256" key="8">
    <source>
        <dbReference type="ARBA" id="ARBA00045373"/>
    </source>
</evidence>
<comment type="function">
    <text evidence="8">Acts as a component of the translation initiation factor 2B (eIF2B) complex, which catalyzes the exchange of GDP for GTP on the eukaryotic initiation factor 2 (eIF2) complex gamma subunit. Its guanine nucleotide exchange factor activity is repressed when bound to eIF2 complex phosphorylated on the alpha subunit, thereby limiting the amount of methionyl-initiator methionine tRNA available to the ribosome and consequently global translation is repressed.</text>
</comment>
<protein>
    <recommendedName>
        <fullName evidence="6">Translation initiation factor eIF2B subunit gamma</fullName>
    </recommendedName>
    <alternativeName>
        <fullName evidence="7">eIF2B GDP-GTP exchange factor subunit gamma</fullName>
    </alternativeName>
</protein>
<dbReference type="SUPFAM" id="SSF53448">
    <property type="entry name" value="Nucleotide-diphospho-sugar transferases"/>
    <property type="match status" value="1"/>
</dbReference>
<dbReference type="InterPro" id="IPR051960">
    <property type="entry name" value="eIF2B_gamma"/>
</dbReference>
<dbReference type="PANTHER" id="PTHR45989:SF1">
    <property type="entry name" value="TRANSLATION INITIATION FACTOR EIF-2B SUBUNIT GAMMA"/>
    <property type="match status" value="1"/>
</dbReference>
<dbReference type="PANTHER" id="PTHR45989">
    <property type="entry name" value="TRANSLATION INITIATION FACTOR EIF-2B SUBUNIT GAMMA"/>
    <property type="match status" value="1"/>
</dbReference>
<dbReference type="InterPro" id="IPR056764">
    <property type="entry name" value="LbH_EIF2B3/5"/>
</dbReference>
<feature type="domain" description="Nucleotidyl transferase" evidence="10">
    <location>
        <begin position="13"/>
        <end position="148"/>
    </location>
</feature>
<sequence>MAAPSKNQKFDIILFAGGFGNDMFLYPMCEKQPKSLINVGNKPLIAYSLEYLEQHGFQKVFIVTNIAQSSEIKLKQYLEKDYKGNIQYEIINFPQNITEVEALISPELNQKIKNDFILLNCDTITNLNLYDVMDVHSLQDSYITMVLKEDQINQETEKIIKPSSSNAHDIFFINDNNLAGKMVNMEVASEDKSLTIKKQILTNLGSVQMYTNLFDTHIYICKNSVLHLIKYMYNLNVDAEQFKEDVLPFLMDGQFNKELLKELNSYIEENNRQVAFYLQEKLLQSLQIRTYIVQDLLVKRINNLKDYVQINNEAPLQSGLFSSLQITENNGILQELSVLSYQGEGTEIGNNCTFRKSIIGKNVKIGENCKIENSIIMNGAQISDGCTIQNSIICQKVEIQEKQKKIVSQIIEHKQNALIVEEIA</sequence>
<dbReference type="Gene3D" id="2.160.10.10">
    <property type="entry name" value="Hexapeptide repeat proteins"/>
    <property type="match status" value="1"/>
</dbReference>
<dbReference type="Pfam" id="PF25084">
    <property type="entry name" value="LbH_EIF2B"/>
    <property type="match status" value="1"/>
</dbReference>
<evidence type="ECO:0000313" key="12">
    <source>
        <dbReference type="EMBL" id="KRX05180.1"/>
    </source>
</evidence>
<dbReference type="GO" id="GO:0005829">
    <property type="term" value="C:cytosol"/>
    <property type="evidence" value="ECO:0007669"/>
    <property type="project" value="UniProtKB-SubCell"/>
</dbReference>
<gene>
    <name evidence="12" type="ORF">PPERSA_06814</name>
</gene>
<evidence type="ECO:0000256" key="5">
    <source>
        <dbReference type="ARBA" id="ARBA00022917"/>
    </source>
</evidence>
<reference evidence="12 13" key="1">
    <citation type="journal article" date="2015" name="Sci. Rep.">
        <title>Genome of the facultative scuticociliatosis pathogen Pseudocohnilembus persalinus provides insight into its virulence through horizontal gene transfer.</title>
        <authorList>
            <person name="Xiong J."/>
            <person name="Wang G."/>
            <person name="Cheng J."/>
            <person name="Tian M."/>
            <person name="Pan X."/>
            <person name="Warren A."/>
            <person name="Jiang C."/>
            <person name="Yuan D."/>
            <person name="Miao W."/>
        </authorList>
    </citation>
    <scope>NUCLEOTIDE SEQUENCE [LARGE SCALE GENOMIC DNA]</scope>
    <source>
        <strain evidence="12">36N120E</strain>
    </source>
</reference>
<dbReference type="GO" id="GO:0003743">
    <property type="term" value="F:translation initiation factor activity"/>
    <property type="evidence" value="ECO:0007669"/>
    <property type="project" value="UniProtKB-KW"/>
</dbReference>
<evidence type="ECO:0000256" key="6">
    <source>
        <dbReference type="ARBA" id="ARBA00044196"/>
    </source>
</evidence>
<dbReference type="Proteomes" id="UP000054937">
    <property type="component" value="Unassembled WGS sequence"/>
</dbReference>
<evidence type="ECO:0000256" key="2">
    <source>
        <dbReference type="ARBA" id="ARBA00007878"/>
    </source>
</evidence>
<evidence type="ECO:0000256" key="4">
    <source>
        <dbReference type="ARBA" id="ARBA00022540"/>
    </source>
</evidence>
<name>A0A0V0QSD7_PSEPJ</name>
<keyword evidence="5" id="KW-0648">Protein biosynthesis</keyword>
<dbReference type="FunCoup" id="A0A0V0QSD7">
    <property type="interactions" value="259"/>
</dbReference>
<evidence type="ECO:0000256" key="9">
    <source>
        <dbReference type="ARBA" id="ARBA00046432"/>
    </source>
</evidence>
<comment type="similarity">
    <text evidence="2">Belongs to the eIF-2B gamma/epsilon subunits family.</text>
</comment>
<proteinExistence type="inferred from homology"/>
<organism evidence="12 13">
    <name type="scientific">Pseudocohnilembus persalinus</name>
    <name type="common">Ciliate</name>
    <dbReference type="NCBI Taxonomy" id="266149"/>
    <lineage>
        <taxon>Eukaryota</taxon>
        <taxon>Sar</taxon>
        <taxon>Alveolata</taxon>
        <taxon>Ciliophora</taxon>
        <taxon>Intramacronucleata</taxon>
        <taxon>Oligohymenophorea</taxon>
        <taxon>Scuticociliatia</taxon>
        <taxon>Philasterida</taxon>
        <taxon>Pseudocohnilembidae</taxon>
        <taxon>Pseudocohnilembus</taxon>
    </lineage>
</organism>
<keyword evidence="13" id="KW-1185">Reference proteome</keyword>
<dbReference type="GO" id="GO:0005851">
    <property type="term" value="C:eukaryotic translation initiation factor 2B complex"/>
    <property type="evidence" value="ECO:0007669"/>
    <property type="project" value="TreeGrafter"/>
</dbReference>
<evidence type="ECO:0000256" key="7">
    <source>
        <dbReference type="ARBA" id="ARBA00044229"/>
    </source>
</evidence>
<accession>A0A0V0QSD7</accession>
<dbReference type="AlphaFoldDB" id="A0A0V0QSD7"/>
<evidence type="ECO:0000256" key="1">
    <source>
        <dbReference type="ARBA" id="ARBA00004514"/>
    </source>
</evidence>
<evidence type="ECO:0000256" key="3">
    <source>
        <dbReference type="ARBA" id="ARBA00022490"/>
    </source>
</evidence>
<comment type="subcellular location">
    <subcellularLocation>
        <location evidence="1">Cytoplasm</location>
        <location evidence="1">Cytosol</location>
    </subcellularLocation>
</comment>
<evidence type="ECO:0000259" key="10">
    <source>
        <dbReference type="Pfam" id="PF00483"/>
    </source>
</evidence>
<dbReference type="GO" id="GO:0002183">
    <property type="term" value="P:cytoplasmic translational initiation"/>
    <property type="evidence" value="ECO:0007669"/>
    <property type="project" value="TreeGrafter"/>
</dbReference>